<feature type="domain" description="Transposable element P transposase-like RNase H C-terminal" evidence="2">
    <location>
        <begin position="679"/>
        <end position="709"/>
    </location>
</feature>
<organism evidence="3 4">
    <name type="scientific">Daphnia galeata</name>
    <dbReference type="NCBI Taxonomy" id="27404"/>
    <lineage>
        <taxon>Eukaryota</taxon>
        <taxon>Metazoa</taxon>
        <taxon>Ecdysozoa</taxon>
        <taxon>Arthropoda</taxon>
        <taxon>Crustacea</taxon>
        <taxon>Branchiopoda</taxon>
        <taxon>Diplostraca</taxon>
        <taxon>Cladocera</taxon>
        <taxon>Anomopoda</taxon>
        <taxon>Daphniidae</taxon>
        <taxon>Daphnia</taxon>
    </lineage>
</organism>
<dbReference type="Pfam" id="PF21787">
    <property type="entry name" value="TNP-like_RNaseH_N"/>
    <property type="match status" value="1"/>
</dbReference>
<sequence length="839" mass="95102">MPDSQTSQPLATLTRSLSLAEGIDYCVYEIGHTNINYDEQQVVNSPTIHEAYNSQTGTSCEMETNDTQEESICVETETLPTNCPRVDDPEIFPPTEGWTELKLGVCNRPDHRVHLVEAIVVDGCPTVIKSATIDFLQATVTKYMLGKLCDQAYTGTANPQTFSTIAEANKMLRDFVTQDRYVGISDPAFKDLVHVATASHLHEPEYDTKIWRSKNCHLLAATDSAICVECKLLLPALAMSRYRATKTGKSAANKVIHAYRTKEELQYALNQATRKIEVLEKWKKRAIARLKTLRQIRLKLAESAKTTTLQHLTKNMKTPMDPKAKLILQTILARAQVQSKHGMRYEAEWLLECLFLRIKSVAAYEHIRRLKLLPLPSCSTLRRLLSGVSCHFGFNTAALKAVEKIVEGKSGKDLSVILTFDEIALTPQPNFNQESLVIDGFVNLSIDPVYNNDEMEHHYEVDASRPEPNISETPVLADHALVFMVRPLLSNWVQPFRVFASAGSASGDDLHRLVIAAIIRLEARVVRVLAAVSDGASTNMKFWKLTGAGVEKKDDEETVTNSFPHPINPDRKIHVLQDPPHAFKCVRNQLYNHETVQCQGELMTPYQLIAELYDTDAVLSSSVAKGLEYYRTCPQIEEEVRRKFVESKPVEELLKLLNDCFDTMNARRPRDGIKKDKWQERKERFFGIIRSAGGAQNKPTASSFLQLFRILSLNYPTKTILRGCNVDGEEKMEMLTSYMDWLVQRFKDNVKVKKLLKDYMKDLLLTNVKVDHDKNSDFDVDVSTKNQNVVFQISGYLIHRFVKNGNYCHECHQTMEVKLKNLPADFTAHFLTKTKSRGK</sequence>
<reference evidence="3" key="1">
    <citation type="submission" date="2021-11" db="EMBL/GenBank/DDBJ databases">
        <authorList>
            <person name="Schell T."/>
        </authorList>
    </citation>
    <scope>NUCLEOTIDE SEQUENCE</scope>
    <source>
        <strain evidence="3">M5</strain>
    </source>
</reference>
<gene>
    <name evidence="3" type="ORF">DGAL_LOCUS331</name>
</gene>
<proteinExistence type="predicted"/>
<dbReference type="InterPro" id="IPR048365">
    <property type="entry name" value="TNP-like_RNaseH_N"/>
</dbReference>
<name>A0A8J2RBL8_9CRUS</name>
<keyword evidence="4" id="KW-1185">Reference proteome</keyword>
<dbReference type="Pfam" id="PF21789">
    <property type="entry name" value="TNP-like_RNaseH_C"/>
    <property type="match status" value="1"/>
</dbReference>
<dbReference type="Proteomes" id="UP000789390">
    <property type="component" value="Unassembled WGS sequence"/>
</dbReference>
<evidence type="ECO:0000313" key="4">
    <source>
        <dbReference type="Proteomes" id="UP000789390"/>
    </source>
</evidence>
<evidence type="ECO:0000259" key="1">
    <source>
        <dbReference type="Pfam" id="PF21787"/>
    </source>
</evidence>
<feature type="domain" description="Transposable element P transposase-like RNase H" evidence="1">
    <location>
        <begin position="390"/>
        <end position="546"/>
    </location>
</feature>
<dbReference type="EMBL" id="CAKKLH010000001">
    <property type="protein sequence ID" value="CAH0098283.1"/>
    <property type="molecule type" value="Genomic_DNA"/>
</dbReference>
<evidence type="ECO:0000259" key="2">
    <source>
        <dbReference type="Pfam" id="PF21789"/>
    </source>
</evidence>
<dbReference type="OrthoDB" id="6627680at2759"/>
<dbReference type="AlphaFoldDB" id="A0A8J2RBL8"/>
<comment type="caution">
    <text evidence="3">The sequence shown here is derived from an EMBL/GenBank/DDBJ whole genome shotgun (WGS) entry which is preliminary data.</text>
</comment>
<dbReference type="InterPro" id="IPR048367">
    <property type="entry name" value="TNP-like_RNaseH_C"/>
</dbReference>
<protein>
    <submittedName>
        <fullName evidence="3">Uncharacterized protein</fullName>
    </submittedName>
</protein>
<evidence type="ECO:0000313" key="3">
    <source>
        <dbReference type="EMBL" id="CAH0098283.1"/>
    </source>
</evidence>
<accession>A0A8J2RBL8</accession>